<keyword evidence="3" id="KW-0804">Transcription</keyword>
<protein>
    <submittedName>
        <fullName evidence="5">AraC-like DNA-binding protein</fullName>
    </submittedName>
</protein>
<dbReference type="InterPro" id="IPR018062">
    <property type="entry name" value="HTH_AraC-typ_CS"/>
</dbReference>
<evidence type="ECO:0000256" key="2">
    <source>
        <dbReference type="ARBA" id="ARBA00023125"/>
    </source>
</evidence>
<sequence length="290" mass="33680">MKSHLVKISTTPTQSFSTRQDKVPFINNRWHYHPELELIHIKQGEGLQFVGDSIQRFSSGDLLLIGSNLSHYWRFDDVYFGDAPTVRADVRVTHFCENFWGETFINLPENKLIKATLEKAKLGMQITGQTRQTVGHLLDESLRAEGARRIILLLEILDLISRSDQTQVLSSIGFKMKHEKAEEERIGRIYEYSLANFRSKIELQEIAAVAYLSHNSFCRYFKSKTRKTYSQFLIEIRVGQACKLIMENSLDMKQVCYESGFNNLTSFYKCFKKITGKSPLLYQKEFLHSR</sequence>
<gene>
    <name evidence="5" type="ORF">C8E01_10195</name>
</gene>
<dbReference type="CDD" id="cd06976">
    <property type="entry name" value="cupin_MtlR-like_N"/>
    <property type="match status" value="1"/>
</dbReference>
<keyword evidence="6" id="KW-1185">Reference proteome</keyword>
<dbReference type="GO" id="GO:0003700">
    <property type="term" value="F:DNA-binding transcription factor activity"/>
    <property type="evidence" value="ECO:0007669"/>
    <property type="project" value="InterPro"/>
</dbReference>
<evidence type="ECO:0000256" key="3">
    <source>
        <dbReference type="ARBA" id="ARBA00023163"/>
    </source>
</evidence>
<evidence type="ECO:0000259" key="4">
    <source>
        <dbReference type="PROSITE" id="PS01124"/>
    </source>
</evidence>
<dbReference type="GO" id="GO:0043565">
    <property type="term" value="F:sequence-specific DNA binding"/>
    <property type="evidence" value="ECO:0007669"/>
    <property type="project" value="InterPro"/>
</dbReference>
<dbReference type="AlphaFoldDB" id="A0A2U1B4Y4"/>
<dbReference type="Proteomes" id="UP000245466">
    <property type="component" value="Unassembled WGS sequence"/>
</dbReference>
<dbReference type="PANTHER" id="PTHR43280">
    <property type="entry name" value="ARAC-FAMILY TRANSCRIPTIONAL REGULATOR"/>
    <property type="match status" value="1"/>
</dbReference>
<dbReference type="InterPro" id="IPR014710">
    <property type="entry name" value="RmlC-like_jellyroll"/>
</dbReference>
<dbReference type="SUPFAM" id="SSF51182">
    <property type="entry name" value="RmlC-like cupins"/>
    <property type="match status" value="1"/>
</dbReference>
<dbReference type="SUPFAM" id="SSF46689">
    <property type="entry name" value="Homeodomain-like"/>
    <property type="match status" value="2"/>
</dbReference>
<keyword evidence="2 5" id="KW-0238">DNA-binding</keyword>
<dbReference type="Gene3D" id="1.10.10.60">
    <property type="entry name" value="Homeodomain-like"/>
    <property type="match status" value="2"/>
</dbReference>
<evidence type="ECO:0000313" key="5">
    <source>
        <dbReference type="EMBL" id="PVY43739.1"/>
    </source>
</evidence>
<accession>A0A2U1B4Y4</accession>
<name>A0A2U1B4Y4_9BACT</name>
<proteinExistence type="predicted"/>
<dbReference type="PROSITE" id="PS00041">
    <property type="entry name" value="HTH_ARAC_FAMILY_1"/>
    <property type="match status" value="1"/>
</dbReference>
<organism evidence="5 6">
    <name type="scientific">Pontibacter virosus</name>
    <dbReference type="NCBI Taxonomy" id="1765052"/>
    <lineage>
        <taxon>Bacteria</taxon>
        <taxon>Pseudomonadati</taxon>
        <taxon>Bacteroidota</taxon>
        <taxon>Cytophagia</taxon>
        <taxon>Cytophagales</taxon>
        <taxon>Hymenobacteraceae</taxon>
        <taxon>Pontibacter</taxon>
    </lineage>
</organism>
<keyword evidence="1" id="KW-0805">Transcription regulation</keyword>
<dbReference type="OrthoDB" id="792101at2"/>
<evidence type="ECO:0000256" key="1">
    <source>
        <dbReference type="ARBA" id="ARBA00023015"/>
    </source>
</evidence>
<dbReference type="InterPro" id="IPR011051">
    <property type="entry name" value="RmlC_Cupin_sf"/>
</dbReference>
<feature type="domain" description="HTH araC/xylS-type" evidence="4">
    <location>
        <begin position="187"/>
        <end position="285"/>
    </location>
</feature>
<dbReference type="InterPro" id="IPR018060">
    <property type="entry name" value="HTH_AraC"/>
</dbReference>
<dbReference type="PROSITE" id="PS01124">
    <property type="entry name" value="HTH_ARAC_FAMILY_2"/>
    <property type="match status" value="1"/>
</dbReference>
<comment type="caution">
    <text evidence="5">The sequence shown here is derived from an EMBL/GenBank/DDBJ whole genome shotgun (WGS) entry which is preliminary data.</text>
</comment>
<dbReference type="SMART" id="SM00342">
    <property type="entry name" value="HTH_ARAC"/>
    <property type="match status" value="1"/>
</dbReference>
<dbReference type="Pfam" id="PF12833">
    <property type="entry name" value="HTH_18"/>
    <property type="match status" value="1"/>
</dbReference>
<dbReference type="EMBL" id="QEKI01000001">
    <property type="protein sequence ID" value="PVY43739.1"/>
    <property type="molecule type" value="Genomic_DNA"/>
</dbReference>
<evidence type="ECO:0000313" key="6">
    <source>
        <dbReference type="Proteomes" id="UP000245466"/>
    </source>
</evidence>
<reference evidence="5 6" key="1">
    <citation type="submission" date="2018-04" db="EMBL/GenBank/DDBJ databases">
        <title>Genomic Encyclopedia of Type Strains, Phase IV (KMG-IV): sequencing the most valuable type-strain genomes for metagenomic binning, comparative biology and taxonomic classification.</title>
        <authorList>
            <person name="Goeker M."/>
        </authorList>
    </citation>
    <scope>NUCLEOTIDE SEQUENCE [LARGE SCALE GENOMIC DNA]</scope>
    <source>
        <strain evidence="5 6">DSM 100231</strain>
    </source>
</reference>
<dbReference type="Gene3D" id="2.60.120.10">
    <property type="entry name" value="Jelly Rolls"/>
    <property type="match status" value="1"/>
</dbReference>
<dbReference type="PANTHER" id="PTHR43280:SF2">
    <property type="entry name" value="HTH-TYPE TRANSCRIPTIONAL REGULATOR EXSA"/>
    <property type="match status" value="1"/>
</dbReference>
<dbReference type="RefSeq" id="WP_116541414.1">
    <property type="nucleotide sequence ID" value="NZ_QEKI01000001.1"/>
</dbReference>
<dbReference type="InterPro" id="IPR009057">
    <property type="entry name" value="Homeodomain-like_sf"/>
</dbReference>